<evidence type="ECO:0000256" key="1">
    <source>
        <dbReference type="ARBA" id="ARBA00004651"/>
    </source>
</evidence>
<dbReference type="OrthoDB" id="5486360at2"/>
<dbReference type="EMBL" id="MSCW01000001">
    <property type="protein sequence ID" value="ONF45440.1"/>
    <property type="molecule type" value="Genomic_DNA"/>
</dbReference>
<proteinExistence type="inferred from homology"/>
<reference evidence="8 9" key="1">
    <citation type="submission" date="2016-12" db="EMBL/GenBank/DDBJ databases">
        <title>Marinobacter lutaoensis whole genome sequencing.</title>
        <authorList>
            <person name="Verma A."/>
            <person name="Krishnamurthi S."/>
        </authorList>
    </citation>
    <scope>NUCLEOTIDE SEQUENCE [LARGE SCALE GENOMIC DNA]</scope>
    <source>
        <strain evidence="8 9">T5054</strain>
    </source>
</reference>
<dbReference type="AlphaFoldDB" id="A0A1V2DYD9"/>
<evidence type="ECO:0000256" key="4">
    <source>
        <dbReference type="ARBA" id="ARBA00022692"/>
    </source>
</evidence>
<feature type="transmembrane region" description="Helical" evidence="7">
    <location>
        <begin position="288"/>
        <end position="311"/>
    </location>
</feature>
<feature type="transmembrane region" description="Helical" evidence="7">
    <location>
        <begin position="144"/>
        <end position="161"/>
    </location>
</feature>
<comment type="subcellular location">
    <subcellularLocation>
        <location evidence="1">Cell membrane</location>
        <topology evidence="1">Multi-pass membrane protein</topology>
    </subcellularLocation>
</comment>
<evidence type="ECO:0000256" key="6">
    <source>
        <dbReference type="ARBA" id="ARBA00023136"/>
    </source>
</evidence>
<keyword evidence="5 7" id="KW-1133">Transmembrane helix</keyword>
<keyword evidence="6 7" id="KW-0472">Membrane</keyword>
<sequence length="478" mass="52806">MGGIRQAIIYSSAARYTMKLMGLVSTMLISRLLTPEEIGTFAIASAIVMVMSEFRMLGAGGYLIREKVLNPDKVRSVLGLTLIISWSVGVLILAAAWPAGRFYDLPDLAWIFVILSGSFFLAPYISIPSSLYSRSMDFRVQFKIRFVSTLLGFFSTIGLILLGFSYFALAFGQSIMAVSQFLMFLRERPENMEMRPSFRGLKAVASFGVFNSLANLLRRATLTVPDMVIGKMGTTAQVGMFSRGLGFVTFVSQTLTMGVVAVALPYLSNTRRSGGDLAAAYTRASVMMGGLVVPVLGVASLMSLPAIRLFFGPQWDAAAPLAAWLAVWGMIRVVHNFANDVLMASERERVMLLKEVIAFAFLLTGIILAYPHGLESIARVFVLAGAFEWLLVTWLLWRVIGLSPVRFVCAWWGTALVTALCMLVTWALERLFPFDSPDYWKPIVVVALTMPWVWLVGLKLVGHPLFTEIVSLLRRRGL</sequence>
<evidence type="ECO:0008006" key="10">
    <source>
        <dbReference type="Google" id="ProtNLM"/>
    </source>
</evidence>
<dbReference type="Pfam" id="PF13440">
    <property type="entry name" value="Polysacc_synt_3"/>
    <property type="match status" value="1"/>
</dbReference>
<evidence type="ECO:0000313" key="8">
    <source>
        <dbReference type="EMBL" id="ONF45440.1"/>
    </source>
</evidence>
<feature type="transmembrane region" description="Helical" evidence="7">
    <location>
        <begin position="245"/>
        <end position="267"/>
    </location>
</feature>
<dbReference type="Proteomes" id="UP000189339">
    <property type="component" value="Unassembled WGS sequence"/>
</dbReference>
<protein>
    <recommendedName>
        <fullName evidence="10">Polysaccharide biosynthesis protein</fullName>
    </recommendedName>
</protein>
<feature type="transmembrane region" description="Helical" evidence="7">
    <location>
        <begin position="350"/>
        <end position="370"/>
    </location>
</feature>
<feature type="transmembrane region" description="Helical" evidence="7">
    <location>
        <begin position="7"/>
        <end position="29"/>
    </location>
</feature>
<accession>A0A1V2DYD9</accession>
<dbReference type="PANTHER" id="PTHR30250:SF10">
    <property type="entry name" value="LIPOPOLYSACCHARIDE BIOSYNTHESIS PROTEIN WZXC"/>
    <property type="match status" value="1"/>
</dbReference>
<name>A0A1V2DYD9_9GAMM</name>
<feature type="transmembrane region" description="Helical" evidence="7">
    <location>
        <begin position="41"/>
        <end position="64"/>
    </location>
</feature>
<feature type="transmembrane region" description="Helical" evidence="7">
    <location>
        <begin position="76"/>
        <end position="97"/>
    </location>
</feature>
<feature type="transmembrane region" description="Helical" evidence="7">
    <location>
        <begin position="109"/>
        <end position="132"/>
    </location>
</feature>
<keyword evidence="9" id="KW-1185">Reference proteome</keyword>
<evidence type="ECO:0000256" key="3">
    <source>
        <dbReference type="ARBA" id="ARBA00022475"/>
    </source>
</evidence>
<feature type="transmembrane region" description="Helical" evidence="7">
    <location>
        <begin position="376"/>
        <end position="397"/>
    </location>
</feature>
<dbReference type="GO" id="GO:0005886">
    <property type="term" value="C:plasma membrane"/>
    <property type="evidence" value="ECO:0007669"/>
    <property type="project" value="UniProtKB-SubCell"/>
</dbReference>
<feature type="transmembrane region" description="Helical" evidence="7">
    <location>
        <begin position="440"/>
        <end position="466"/>
    </location>
</feature>
<dbReference type="PANTHER" id="PTHR30250">
    <property type="entry name" value="PST FAMILY PREDICTED COLANIC ACID TRANSPORTER"/>
    <property type="match status" value="1"/>
</dbReference>
<dbReference type="RefSeq" id="WP_076722933.1">
    <property type="nucleotide sequence ID" value="NZ_MSCW01000001.1"/>
</dbReference>
<organism evidence="8 9">
    <name type="scientific">Marinobacter lutaoensis</name>
    <dbReference type="NCBI Taxonomy" id="135739"/>
    <lineage>
        <taxon>Bacteria</taxon>
        <taxon>Pseudomonadati</taxon>
        <taxon>Pseudomonadota</taxon>
        <taxon>Gammaproteobacteria</taxon>
        <taxon>Pseudomonadales</taxon>
        <taxon>Marinobacteraceae</taxon>
        <taxon>Marinobacter</taxon>
    </lineage>
</organism>
<evidence type="ECO:0000313" key="9">
    <source>
        <dbReference type="Proteomes" id="UP000189339"/>
    </source>
</evidence>
<comment type="caution">
    <text evidence="8">The sequence shown here is derived from an EMBL/GenBank/DDBJ whole genome shotgun (WGS) entry which is preliminary data.</text>
</comment>
<keyword evidence="4 7" id="KW-0812">Transmembrane</keyword>
<evidence type="ECO:0000256" key="5">
    <source>
        <dbReference type="ARBA" id="ARBA00022989"/>
    </source>
</evidence>
<gene>
    <name evidence="8" type="ORF">BTO32_03020</name>
</gene>
<evidence type="ECO:0000256" key="2">
    <source>
        <dbReference type="ARBA" id="ARBA00007430"/>
    </source>
</evidence>
<evidence type="ECO:0000256" key="7">
    <source>
        <dbReference type="SAM" id="Phobius"/>
    </source>
</evidence>
<feature type="transmembrane region" description="Helical" evidence="7">
    <location>
        <begin position="409"/>
        <end position="428"/>
    </location>
</feature>
<comment type="similarity">
    <text evidence="2">Belongs to the polysaccharide synthase family.</text>
</comment>
<keyword evidence="3" id="KW-1003">Cell membrane</keyword>
<dbReference type="InterPro" id="IPR050833">
    <property type="entry name" value="Poly_Biosynth_Transport"/>
</dbReference>
<feature type="transmembrane region" description="Helical" evidence="7">
    <location>
        <begin position="317"/>
        <end position="338"/>
    </location>
</feature>
<dbReference type="STRING" id="135739.BTO32_03020"/>